<keyword evidence="5 6" id="KW-0472">Membrane</keyword>
<dbReference type="InterPro" id="IPR011701">
    <property type="entry name" value="MFS"/>
</dbReference>
<comment type="subcellular location">
    <subcellularLocation>
        <location evidence="1">Cell membrane</location>
        <topology evidence="1">Multi-pass membrane protein</topology>
    </subcellularLocation>
</comment>
<evidence type="ECO:0000256" key="4">
    <source>
        <dbReference type="ARBA" id="ARBA00022989"/>
    </source>
</evidence>
<reference evidence="8" key="1">
    <citation type="submission" date="2022-11" db="EMBL/GenBank/DDBJ databases">
        <title>WGS of Natronobacillus azotifigens 24KS-1, an anaerobic diazotrophic haloalkaliphile from soda-rich habitats.</title>
        <authorList>
            <person name="Sorokin D.Y."/>
            <person name="Merkel A.Y."/>
        </authorList>
    </citation>
    <scope>NUCLEOTIDE SEQUENCE</scope>
    <source>
        <strain evidence="8">24KS-1</strain>
    </source>
</reference>
<evidence type="ECO:0000259" key="7">
    <source>
        <dbReference type="PROSITE" id="PS50850"/>
    </source>
</evidence>
<dbReference type="Pfam" id="PF07690">
    <property type="entry name" value="MFS_1"/>
    <property type="match status" value="1"/>
</dbReference>
<accession>A0A9J6R9P2</accession>
<dbReference type="PROSITE" id="PS50850">
    <property type="entry name" value="MFS"/>
    <property type="match status" value="1"/>
</dbReference>
<proteinExistence type="predicted"/>
<keyword evidence="2" id="KW-0813">Transport</keyword>
<feature type="transmembrane region" description="Helical" evidence="6">
    <location>
        <begin position="306"/>
        <end position="327"/>
    </location>
</feature>
<organism evidence="8 9">
    <name type="scientific">Natronobacillus azotifigens</name>
    <dbReference type="NCBI Taxonomy" id="472978"/>
    <lineage>
        <taxon>Bacteria</taxon>
        <taxon>Bacillati</taxon>
        <taxon>Bacillota</taxon>
        <taxon>Bacilli</taxon>
        <taxon>Bacillales</taxon>
        <taxon>Bacillaceae</taxon>
        <taxon>Natronobacillus</taxon>
    </lineage>
</organism>
<dbReference type="AlphaFoldDB" id="A0A9J6R9P2"/>
<dbReference type="InterPro" id="IPR036259">
    <property type="entry name" value="MFS_trans_sf"/>
</dbReference>
<evidence type="ECO:0000256" key="5">
    <source>
        <dbReference type="ARBA" id="ARBA00023136"/>
    </source>
</evidence>
<evidence type="ECO:0000313" key="8">
    <source>
        <dbReference type="EMBL" id="MCZ0702078.1"/>
    </source>
</evidence>
<dbReference type="InterPro" id="IPR050327">
    <property type="entry name" value="Proton-linked_MCT"/>
</dbReference>
<comment type="caution">
    <text evidence="8">The sequence shown here is derived from an EMBL/GenBank/DDBJ whole genome shotgun (WGS) entry which is preliminary data.</text>
</comment>
<feature type="transmembrane region" description="Helical" evidence="6">
    <location>
        <begin position="72"/>
        <end position="91"/>
    </location>
</feature>
<gene>
    <name evidence="8" type="ORF">OWO01_02495</name>
</gene>
<feature type="transmembrane region" description="Helical" evidence="6">
    <location>
        <begin position="129"/>
        <end position="150"/>
    </location>
</feature>
<dbReference type="Gene3D" id="1.20.1250.20">
    <property type="entry name" value="MFS general substrate transporter like domains"/>
    <property type="match status" value="2"/>
</dbReference>
<name>A0A9J6R9P2_9BACI</name>
<feature type="transmembrane region" description="Helical" evidence="6">
    <location>
        <begin position="339"/>
        <end position="358"/>
    </location>
</feature>
<feature type="domain" description="Major facilitator superfamily (MFS) profile" evidence="7">
    <location>
        <begin position="4"/>
        <end position="390"/>
    </location>
</feature>
<dbReference type="RefSeq" id="WP_268778847.1">
    <property type="nucleotide sequence ID" value="NZ_JAPRAT010000003.1"/>
</dbReference>
<evidence type="ECO:0000256" key="2">
    <source>
        <dbReference type="ARBA" id="ARBA00022448"/>
    </source>
</evidence>
<dbReference type="PANTHER" id="PTHR11360">
    <property type="entry name" value="MONOCARBOXYLATE TRANSPORTER"/>
    <property type="match status" value="1"/>
</dbReference>
<keyword evidence="3 6" id="KW-0812">Transmembrane</keyword>
<feature type="transmembrane region" description="Helical" evidence="6">
    <location>
        <begin position="43"/>
        <end position="60"/>
    </location>
</feature>
<dbReference type="Proteomes" id="UP001084197">
    <property type="component" value="Unassembled WGS sequence"/>
</dbReference>
<dbReference type="GO" id="GO:0022857">
    <property type="term" value="F:transmembrane transporter activity"/>
    <property type="evidence" value="ECO:0007669"/>
    <property type="project" value="InterPro"/>
</dbReference>
<dbReference type="InterPro" id="IPR020846">
    <property type="entry name" value="MFS_dom"/>
</dbReference>
<evidence type="ECO:0000256" key="3">
    <source>
        <dbReference type="ARBA" id="ARBA00022692"/>
    </source>
</evidence>
<feature type="transmembrane region" description="Helical" evidence="6">
    <location>
        <begin position="97"/>
        <end position="117"/>
    </location>
</feature>
<feature type="transmembrane region" description="Helical" evidence="6">
    <location>
        <begin position="162"/>
        <end position="181"/>
    </location>
</feature>
<protein>
    <submittedName>
        <fullName evidence="8">OFA family MFS transporter</fullName>
    </submittedName>
</protein>
<keyword evidence="4 6" id="KW-1133">Transmembrane helix</keyword>
<evidence type="ECO:0000256" key="1">
    <source>
        <dbReference type="ARBA" id="ARBA00004651"/>
    </source>
</evidence>
<feature type="transmembrane region" description="Helical" evidence="6">
    <location>
        <begin position="7"/>
        <end position="28"/>
    </location>
</feature>
<feature type="transmembrane region" description="Helical" evidence="6">
    <location>
        <begin position="364"/>
        <end position="386"/>
    </location>
</feature>
<feature type="transmembrane region" description="Helical" evidence="6">
    <location>
        <begin position="281"/>
        <end position="300"/>
    </location>
</feature>
<evidence type="ECO:0000313" key="9">
    <source>
        <dbReference type="Proteomes" id="UP001084197"/>
    </source>
</evidence>
<dbReference type="EMBL" id="JAPRAT010000003">
    <property type="protein sequence ID" value="MCZ0702078.1"/>
    <property type="molecule type" value="Genomic_DNA"/>
</dbReference>
<keyword evidence="9" id="KW-1185">Reference proteome</keyword>
<dbReference type="CDD" id="cd17353">
    <property type="entry name" value="MFS_OFA_like"/>
    <property type="match status" value="1"/>
</dbReference>
<sequence length="404" mass="44231">MKINRWLVVLGAVFVQVNLGAVYAWSLFNQPLVDTFGWAREDVVVTFSITIAVSALMTIFAGRLQDKIGPRWVATAGGVLLGIGLLLSSQATTLTEIYIYYGIIGGSGIGMTYVCPLSACVKWFPDKRGLISGIAVAGFGLGGFIFQPIIRFLIQNFGVSNTYFYLGIIYFVFVVAGAQLLRNPPAELEVASSSPTRRNEATQFSPTEMLKTYPFYLLWFMFLFGSMSGLMVISFAVDIGVDVFHLDSERAANAILVIALFNAAGRIVWGRISDRIGRLNTLMCVYGLTAITLLYMSLGIMNYPMFLATTSIMGFCFGGYLALYPSVTADYYGTKNLGINYGLMYQGYGISAFVGAFLVNLLPFQIAFIVAAVCCIAAIIMAKIIVHPVKMEKTTVLRKELVQD</sequence>
<dbReference type="SUPFAM" id="SSF103473">
    <property type="entry name" value="MFS general substrate transporter"/>
    <property type="match status" value="1"/>
</dbReference>
<dbReference type="GO" id="GO:0005886">
    <property type="term" value="C:plasma membrane"/>
    <property type="evidence" value="ECO:0007669"/>
    <property type="project" value="UniProtKB-SubCell"/>
</dbReference>
<feature type="transmembrane region" description="Helical" evidence="6">
    <location>
        <begin position="251"/>
        <end position="269"/>
    </location>
</feature>
<feature type="transmembrane region" description="Helical" evidence="6">
    <location>
        <begin position="215"/>
        <end position="239"/>
    </location>
</feature>
<evidence type="ECO:0000256" key="6">
    <source>
        <dbReference type="SAM" id="Phobius"/>
    </source>
</evidence>